<dbReference type="AlphaFoldDB" id="A0A0U1M0Z5"/>
<evidence type="ECO:0000313" key="2">
    <source>
        <dbReference type="Proteomes" id="UP000054383"/>
    </source>
</evidence>
<dbReference type="PANTHER" id="PTHR37563:SF2">
    <property type="entry name" value="PHYTANOYL-COA DIOXYGENASE FAMILY PROTEIN (AFU_ORTHOLOGUE AFUA_2G03330)"/>
    <property type="match status" value="1"/>
</dbReference>
<keyword evidence="2" id="KW-1185">Reference proteome</keyword>
<accession>A0A0U1M0Z5</accession>
<organism evidence="1 2">
    <name type="scientific">Talaromyces islandicus</name>
    <name type="common">Penicillium islandicum</name>
    <dbReference type="NCBI Taxonomy" id="28573"/>
    <lineage>
        <taxon>Eukaryota</taxon>
        <taxon>Fungi</taxon>
        <taxon>Dikarya</taxon>
        <taxon>Ascomycota</taxon>
        <taxon>Pezizomycotina</taxon>
        <taxon>Eurotiomycetes</taxon>
        <taxon>Eurotiomycetidae</taxon>
        <taxon>Eurotiales</taxon>
        <taxon>Trichocomaceae</taxon>
        <taxon>Talaromyces</taxon>
        <taxon>Talaromyces sect. Islandici</taxon>
    </lineage>
</organism>
<evidence type="ECO:0008006" key="3">
    <source>
        <dbReference type="Google" id="ProtNLM"/>
    </source>
</evidence>
<reference evidence="1 2" key="1">
    <citation type="submission" date="2015-04" db="EMBL/GenBank/DDBJ databases">
        <authorList>
            <person name="Syromyatnikov M.Y."/>
            <person name="Popov V.N."/>
        </authorList>
    </citation>
    <scope>NUCLEOTIDE SEQUENCE [LARGE SCALE GENOMIC DNA]</scope>
    <source>
        <strain evidence="1">WF-38-12</strain>
    </source>
</reference>
<dbReference type="Gene3D" id="2.60.120.620">
    <property type="entry name" value="q2cbj1_9rhob like domain"/>
    <property type="match status" value="1"/>
</dbReference>
<name>A0A0U1M0Z5_TALIS</name>
<dbReference type="InterPro" id="IPR051961">
    <property type="entry name" value="Fungal_Metabolite_Diox"/>
</dbReference>
<evidence type="ECO:0000313" key="1">
    <source>
        <dbReference type="EMBL" id="CRG89255.1"/>
    </source>
</evidence>
<gene>
    <name evidence="1" type="ORF">PISL3812_06291</name>
</gene>
<dbReference type="OMA" id="MTHENGL"/>
<dbReference type="OrthoDB" id="407832at2759"/>
<protein>
    <recommendedName>
        <fullName evidence="3">TauD/TfdA-like domain-containing protein</fullName>
    </recommendedName>
</protein>
<sequence>MLGSKLKWTFCSGSVAMSPTSEIPTYQPFHPDTNFEYLRHSFSLVVNEPLGTMTHENGLTEMWLRTHTDTGLDVQERRHERSSGSIKSTAHENRRVVRAPCQPVVPKEFVAIRNLQLWHCGVGNQTEDVRVMLP</sequence>
<dbReference type="EMBL" id="CVMT01000006">
    <property type="protein sequence ID" value="CRG89255.1"/>
    <property type="molecule type" value="Genomic_DNA"/>
</dbReference>
<dbReference type="PANTHER" id="PTHR37563">
    <property type="entry name" value="PHYTANOYL-COA DIOXYGENASE FAMILY PROTEIN (AFU_ORTHOLOGUE AFUA_2G03330)"/>
    <property type="match status" value="1"/>
</dbReference>
<proteinExistence type="predicted"/>
<dbReference type="Proteomes" id="UP000054383">
    <property type="component" value="Unassembled WGS sequence"/>
</dbReference>
<dbReference type="SUPFAM" id="SSF51197">
    <property type="entry name" value="Clavaminate synthase-like"/>
    <property type="match status" value="1"/>
</dbReference>